<protein>
    <submittedName>
        <fullName evidence="1">Uncharacterized protein</fullName>
    </submittedName>
</protein>
<proteinExistence type="predicted"/>
<evidence type="ECO:0000313" key="1">
    <source>
        <dbReference type="EMBL" id="STC92741.1"/>
    </source>
</evidence>
<dbReference type="AlphaFoldDB" id="A0A376DP39"/>
<gene>
    <name evidence="1" type="ORF">NCTC13533_00513</name>
</gene>
<reference evidence="1 2" key="1">
    <citation type="submission" date="2018-06" db="EMBL/GenBank/DDBJ databases">
        <authorList>
            <consortium name="Pathogen Informatics"/>
            <person name="Doyle S."/>
        </authorList>
    </citation>
    <scope>NUCLEOTIDE SEQUENCE [LARGE SCALE GENOMIC DNA]</scope>
    <source>
        <strain evidence="1 2">NCTC13533</strain>
    </source>
</reference>
<organism evidence="1 2">
    <name type="scientific">Chryseobacterium carnipullorum</name>
    <dbReference type="NCBI Taxonomy" id="1124835"/>
    <lineage>
        <taxon>Bacteria</taxon>
        <taxon>Pseudomonadati</taxon>
        <taxon>Bacteroidota</taxon>
        <taxon>Flavobacteriia</taxon>
        <taxon>Flavobacteriales</taxon>
        <taxon>Weeksellaceae</taxon>
        <taxon>Chryseobacterium group</taxon>
        <taxon>Chryseobacterium</taxon>
    </lineage>
</organism>
<name>A0A376DP39_CHRCU</name>
<dbReference type="EMBL" id="UFVQ01000003">
    <property type="protein sequence ID" value="STC92741.1"/>
    <property type="molecule type" value="Genomic_DNA"/>
</dbReference>
<dbReference type="Proteomes" id="UP000255224">
    <property type="component" value="Unassembled WGS sequence"/>
</dbReference>
<accession>A0A376DP39</accession>
<sequence>MYSGKTKKLPINGKLKYDYKVMKMYNALIFNSNIETL</sequence>
<evidence type="ECO:0000313" key="2">
    <source>
        <dbReference type="Proteomes" id="UP000255224"/>
    </source>
</evidence>